<sequence>MTYRLDASHATYDEVRITNTGTVPLPTGTTITWVVQNRSTSAATLTFISGGLNGVSASVSSIGIAAGGTATITFTLTAPLAPGAALYWRYSITGWNYASRVTVNGCPGATACLSSNGYTPGTACPTAGGGGARLARPTSFPDPSEVPPKTAPLTP</sequence>
<gene>
    <name evidence="2" type="ORF">IPI13_01205</name>
</gene>
<feature type="compositionally biased region" description="Pro residues" evidence="1">
    <location>
        <begin position="144"/>
        <end position="155"/>
    </location>
</feature>
<protein>
    <submittedName>
        <fullName evidence="2">Uncharacterized protein</fullName>
    </submittedName>
</protein>
<organism evidence="2 3">
    <name type="scientific">Candidatus Phosphoribacter hodrii</name>
    <dbReference type="NCBI Taxonomy" id="2953743"/>
    <lineage>
        <taxon>Bacteria</taxon>
        <taxon>Bacillati</taxon>
        <taxon>Actinomycetota</taxon>
        <taxon>Actinomycetes</taxon>
        <taxon>Micrococcales</taxon>
        <taxon>Dermatophilaceae</taxon>
        <taxon>Candidatus Phosphoribacter</taxon>
    </lineage>
</organism>
<evidence type="ECO:0000256" key="1">
    <source>
        <dbReference type="SAM" id="MobiDB-lite"/>
    </source>
</evidence>
<reference evidence="2 3" key="1">
    <citation type="submission" date="2020-10" db="EMBL/GenBank/DDBJ databases">
        <title>Connecting structure to function with the recovery of over 1000 high-quality activated sludge metagenome-assembled genomes encoding full-length rRNA genes using long-read sequencing.</title>
        <authorList>
            <person name="Singleton C.M."/>
            <person name="Petriglieri F."/>
            <person name="Kristensen J.M."/>
            <person name="Kirkegaard R.H."/>
            <person name="Michaelsen T.Y."/>
            <person name="Andersen M.H."/>
            <person name="Karst S.M."/>
            <person name="Dueholm M.S."/>
            <person name="Nielsen P.H."/>
            <person name="Albertsen M."/>
        </authorList>
    </citation>
    <scope>NUCLEOTIDE SEQUENCE [LARGE SCALE GENOMIC DNA]</scope>
    <source>
        <strain evidence="2">Ega_18-Q3-R5-49_MAXAC.001</strain>
    </source>
</reference>
<feature type="region of interest" description="Disordered" evidence="1">
    <location>
        <begin position="126"/>
        <end position="155"/>
    </location>
</feature>
<dbReference type="AlphaFoldDB" id="A0A935III7"/>
<evidence type="ECO:0000313" key="3">
    <source>
        <dbReference type="Proteomes" id="UP000726105"/>
    </source>
</evidence>
<name>A0A935III7_9MICO</name>
<dbReference type="Proteomes" id="UP000726105">
    <property type="component" value="Unassembled WGS sequence"/>
</dbReference>
<dbReference type="InterPro" id="IPR008972">
    <property type="entry name" value="Cupredoxin"/>
</dbReference>
<proteinExistence type="predicted"/>
<accession>A0A935III7</accession>
<dbReference type="Gene3D" id="2.60.40.10">
    <property type="entry name" value="Immunoglobulins"/>
    <property type="match status" value="1"/>
</dbReference>
<evidence type="ECO:0000313" key="2">
    <source>
        <dbReference type="EMBL" id="MBK7271831.1"/>
    </source>
</evidence>
<comment type="caution">
    <text evidence="2">The sequence shown here is derived from an EMBL/GenBank/DDBJ whole genome shotgun (WGS) entry which is preliminary data.</text>
</comment>
<dbReference type="EMBL" id="JADJIB010000001">
    <property type="protein sequence ID" value="MBK7271831.1"/>
    <property type="molecule type" value="Genomic_DNA"/>
</dbReference>
<dbReference type="GO" id="GO:0005975">
    <property type="term" value="P:carbohydrate metabolic process"/>
    <property type="evidence" value="ECO:0007669"/>
    <property type="project" value="UniProtKB-ARBA"/>
</dbReference>
<dbReference type="InterPro" id="IPR013783">
    <property type="entry name" value="Ig-like_fold"/>
</dbReference>
<dbReference type="SUPFAM" id="SSF49503">
    <property type="entry name" value="Cupredoxins"/>
    <property type="match status" value="1"/>
</dbReference>